<dbReference type="InterPro" id="IPR048307">
    <property type="entry name" value="STT3_N"/>
</dbReference>
<feature type="transmembrane region" description="Helical" evidence="1">
    <location>
        <begin position="12"/>
        <end position="30"/>
    </location>
</feature>
<sequence>MLLTYYMWIKAVKTGSICWSSMCALAYFYMVSHWDQG</sequence>
<reference evidence="3" key="1">
    <citation type="submission" date="2014-11" db="EMBL/GenBank/DDBJ databases">
        <authorList>
            <person name="Amaro Gonzalez C."/>
        </authorList>
    </citation>
    <scope>NUCLEOTIDE SEQUENCE</scope>
</reference>
<reference evidence="3" key="2">
    <citation type="journal article" date="2015" name="Fish Shellfish Immunol.">
        <title>Early steps in the European eel (Anguilla anguilla)-Vibrio vulnificus interaction in the gills: Role of the RtxA13 toxin.</title>
        <authorList>
            <person name="Callol A."/>
            <person name="Pajuelo D."/>
            <person name="Ebbesson L."/>
            <person name="Teles M."/>
            <person name="MacKenzie S."/>
            <person name="Amaro C."/>
        </authorList>
    </citation>
    <scope>NUCLEOTIDE SEQUENCE</scope>
</reference>
<keyword evidence="1" id="KW-0812">Transmembrane</keyword>
<name>A0A0E9UXV2_ANGAN</name>
<organism evidence="3">
    <name type="scientific">Anguilla anguilla</name>
    <name type="common">European freshwater eel</name>
    <name type="synonym">Muraena anguilla</name>
    <dbReference type="NCBI Taxonomy" id="7936"/>
    <lineage>
        <taxon>Eukaryota</taxon>
        <taxon>Metazoa</taxon>
        <taxon>Chordata</taxon>
        <taxon>Craniata</taxon>
        <taxon>Vertebrata</taxon>
        <taxon>Euteleostomi</taxon>
        <taxon>Actinopterygii</taxon>
        <taxon>Neopterygii</taxon>
        <taxon>Teleostei</taxon>
        <taxon>Anguilliformes</taxon>
        <taxon>Anguillidae</taxon>
        <taxon>Anguilla</taxon>
    </lineage>
</organism>
<dbReference type="AlphaFoldDB" id="A0A0E9UXV2"/>
<dbReference type="UniPathway" id="UPA00378"/>
<accession>A0A0E9UXV2</accession>
<evidence type="ECO:0000256" key="1">
    <source>
        <dbReference type="SAM" id="Phobius"/>
    </source>
</evidence>
<keyword evidence="1" id="KW-0472">Membrane</keyword>
<dbReference type="Pfam" id="PF02516">
    <property type="entry name" value="STT3"/>
    <property type="match status" value="1"/>
</dbReference>
<dbReference type="EMBL" id="GBXM01037996">
    <property type="protein sequence ID" value="JAH70581.1"/>
    <property type="molecule type" value="Transcribed_RNA"/>
</dbReference>
<protein>
    <recommendedName>
        <fullName evidence="2">Oligosaccharyl transferase STT3 N-terminal domain-containing protein</fullName>
    </recommendedName>
</protein>
<keyword evidence="1" id="KW-1133">Transmembrane helix</keyword>
<dbReference type="GO" id="GO:0016020">
    <property type="term" value="C:membrane"/>
    <property type="evidence" value="ECO:0007669"/>
    <property type="project" value="InterPro"/>
</dbReference>
<feature type="domain" description="Oligosaccharyl transferase STT3 N-terminal" evidence="2">
    <location>
        <begin position="1"/>
        <end position="35"/>
    </location>
</feature>
<evidence type="ECO:0000313" key="3">
    <source>
        <dbReference type="EMBL" id="JAH70581.1"/>
    </source>
</evidence>
<proteinExistence type="predicted"/>
<evidence type="ECO:0000259" key="2">
    <source>
        <dbReference type="Pfam" id="PF02516"/>
    </source>
</evidence>